<proteinExistence type="predicted"/>
<dbReference type="AlphaFoldDB" id="A0A2I2MD73"/>
<protein>
    <submittedName>
        <fullName evidence="1">Uncharacterized protein</fullName>
    </submittedName>
</protein>
<gene>
    <name evidence="1" type="ORF">LFTS_00272</name>
</gene>
<name>A0A2I2MD73_9BACT</name>
<accession>A0A2I2MD73</accession>
<sequence length="168" mass="19433">MAGDGCNLGMVSPLSKRRLVASWRRSWKRRPYMPAFRQDSRKRWDTSSGDRGKILSETEETDFRSFRTARARGDKGTFRLEPDFVSSSCATLLSRSTRSHVSERIWLLLMAVSMARRRPSCQKSRVIRSNPFLLTIALQDPLLFRKYAIFDHPPGEIIGWKDPKHYLG</sequence>
<dbReference type="EMBL" id="LT966316">
    <property type="protein sequence ID" value="SOU91661.1"/>
    <property type="molecule type" value="Genomic_DNA"/>
</dbReference>
<organism evidence="1">
    <name type="scientific">Leptospirillum ferriphilum</name>
    <dbReference type="NCBI Taxonomy" id="178606"/>
    <lineage>
        <taxon>Bacteria</taxon>
        <taxon>Pseudomonadati</taxon>
        <taxon>Nitrospirota</taxon>
        <taxon>Nitrospiria</taxon>
        <taxon>Nitrospirales</taxon>
        <taxon>Nitrospiraceae</taxon>
        <taxon>Leptospirillum</taxon>
    </lineage>
</organism>
<reference evidence="1" key="1">
    <citation type="submission" date="2017-12" db="EMBL/GenBank/DDBJ databases">
        <authorList>
            <consortium name="SysMetEx"/>
        </authorList>
    </citation>
    <scope>NUCLEOTIDE SEQUENCE</scope>
    <source>
        <strain evidence="1">Pb_238</strain>
    </source>
</reference>
<evidence type="ECO:0000313" key="1">
    <source>
        <dbReference type="EMBL" id="SOU91661.1"/>
    </source>
</evidence>